<protein>
    <submittedName>
        <fullName evidence="2">Uncharacterized protein</fullName>
    </submittedName>
</protein>
<dbReference type="STRING" id="307972.A0A2G8K1S3"/>
<evidence type="ECO:0000313" key="2">
    <source>
        <dbReference type="EMBL" id="PIK41944.1"/>
    </source>
</evidence>
<feature type="compositionally biased region" description="Low complexity" evidence="1">
    <location>
        <begin position="49"/>
        <end position="59"/>
    </location>
</feature>
<feature type="region of interest" description="Disordered" evidence="1">
    <location>
        <begin position="42"/>
        <end position="222"/>
    </location>
</feature>
<feature type="compositionally biased region" description="Basic and acidic residues" evidence="1">
    <location>
        <begin position="100"/>
        <end position="125"/>
    </location>
</feature>
<dbReference type="AlphaFoldDB" id="A0A2G8K1S3"/>
<gene>
    <name evidence="2" type="ORF">BSL78_21207</name>
</gene>
<comment type="caution">
    <text evidence="2">The sequence shown here is derived from an EMBL/GenBank/DDBJ whole genome shotgun (WGS) entry which is preliminary data.</text>
</comment>
<dbReference type="Proteomes" id="UP000230750">
    <property type="component" value="Unassembled WGS sequence"/>
</dbReference>
<feature type="compositionally biased region" description="Low complexity" evidence="1">
    <location>
        <begin position="85"/>
        <end position="98"/>
    </location>
</feature>
<proteinExistence type="predicted"/>
<feature type="compositionally biased region" description="Acidic residues" evidence="1">
    <location>
        <begin position="126"/>
        <end position="148"/>
    </location>
</feature>
<evidence type="ECO:0000256" key="1">
    <source>
        <dbReference type="SAM" id="MobiDB-lite"/>
    </source>
</evidence>
<accession>A0A2G8K1S3</accession>
<feature type="compositionally biased region" description="Basic residues" evidence="1">
    <location>
        <begin position="178"/>
        <end position="200"/>
    </location>
</feature>
<dbReference type="OrthoDB" id="5979581at2759"/>
<reference evidence="2 3" key="1">
    <citation type="journal article" date="2017" name="PLoS Biol.">
        <title>The sea cucumber genome provides insights into morphological evolution and visceral regeneration.</title>
        <authorList>
            <person name="Zhang X."/>
            <person name="Sun L."/>
            <person name="Yuan J."/>
            <person name="Sun Y."/>
            <person name="Gao Y."/>
            <person name="Zhang L."/>
            <person name="Li S."/>
            <person name="Dai H."/>
            <person name="Hamel J.F."/>
            <person name="Liu C."/>
            <person name="Yu Y."/>
            <person name="Liu S."/>
            <person name="Lin W."/>
            <person name="Guo K."/>
            <person name="Jin S."/>
            <person name="Xu P."/>
            <person name="Storey K.B."/>
            <person name="Huan P."/>
            <person name="Zhang T."/>
            <person name="Zhou Y."/>
            <person name="Zhang J."/>
            <person name="Lin C."/>
            <person name="Li X."/>
            <person name="Xing L."/>
            <person name="Huo D."/>
            <person name="Sun M."/>
            <person name="Wang L."/>
            <person name="Mercier A."/>
            <person name="Li F."/>
            <person name="Yang H."/>
            <person name="Xiang J."/>
        </authorList>
    </citation>
    <scope>NUCLEOTIDE SEQUENCE [LARGE SCALE GENOMIC DNA]</scope>
    <source>
        <strain evidence="2">Shaxun</strain>
        <tissue evidence="2">Muscle</tissue>
    </source>
</reference>
<dbReference type="Gene3D" id="1.10.510.10">
    <property type="entry name" value="Transferase(Phosphotransferase) domain 1"/>
    <property type="match status" value="1"/>
</dbReference>
<sequence>MHVKEQVGLMKEKYDHRLLLKHMPSEFTPFLEHIEELQYADKPDYQDASLTTTTGTSTSPHKEQKQPGLDAAPGNTEVAIEDNESNNPRVNVEPVNPEGIELHLEKPDIGNEKDDNEKQVNREGKEEEEEGEEEEEVGEEDGEEESPERDESPQVDAKRTEETQLNKEKGKSNELKVPSKKKKSSDRKRRMLQKKKKPTLRAHDSHAIIEGEISTFRGSSLG</sequence>
<organism evidence="2 3">
    <name type="scientific">Stichopus japonicus</name>
    <name type="common">Sea cucumber</name>
    <dbReference type="NCBI Taxonomy" id="307972"/>
    <lineage>
        <taxon>Eukaryota</taxon>
        <taxon>Metazoa</taxon>
        <taxon>Echinodermata</taxon>
        <taxon>Eleutherozoa</taxon>
        <taxon>Echinozoa</taxon>
        <taxon>Holothuroidea</taxon>
        <taxon>Aspidochirotacea</taxon>
        <taxon>Aspidochirotida</taxon>
        <taxon>Stichopodidae</taxon>
        <taxon>Apostichopus</taxon>
    </lineage>
</organism>
<dbReference type="EMBL" id="MRZV01000975">
    <property type="protein sequence ID" value="PIK41944.1"/>
    <property type="molecule type" value="Genomic_DNA"/>
</dbReference>
<keyword evidence="3" id="KW-1185">Reference proteome</keyword>
<feature type="compositionally biased region" description="Basic and acidic residues" evidence="1">
    <location>
        <begin position="149"/>
        <end position="174"/>
    </location>
</feature>
<evidence type="ECO:0000313" key="3">
    <source>
        <dbReference type="Proteomes" id="UP000230750"/>
    </source>
</evidence>
<name>A0A2G8K1S3_STIJA</name>